<evidence type="ECO:0000256" key="7">
    <source>
        <dbReference type="ARBA" id="ARBA00023296"/>
    </source>
</evidence>
<dbReference type="PANTHER" id="PTHR30629:SF6">
    <property type="entry name" value="PROPHAGE INTEGRASE INTA-RELATED"/>
    <property type="match status" value="1"/>
</dbReference>
<dbReference type="GO" id="GO:0044826">
    <property type="term" value="P:viral genome integration into host DNA"/>
    <property type="evidence" value="ECO:0007669"/>
    <property type="project" value="UniProtKB-KW"/>
</dbReference>
<dbReference type="InterPro" id="IPR013762">
    <property type="entry name" value="Integrase-like_cat_sf"/>
</dbReference>
<dbReference type="PANTHER" id="PTHR30629">
    <property type="entry name" value="PROPHAGE INTEGRASE"/>
    <property type="match status" value="1"/>
</dbReference>
<dbReference type="Pfam" id="PF00589">
    <property type="entry name" value="Phage_integrase"/>
    <property type="match status" value="1"/>
</dbReference>
<dbReference type="InterPro" id="IPR010998">
    <property type="entry name" value="Integrase_recombinase_N"/>
</dbReference>
<dbReference type="InterPro" id="IPR050808">
    <property type="entry name" value="Phage_Integrase"/>
</dbReference>
<proteinExistence type="inferred from homology"/>
<dbReference type="EMBL" id="PP986400">
    <property type="protein sequence ID" value="XDJ03457.1"/>
    <property type="molecule type" value="Genomic_DNA"/>
</dbReference>
<keyword evidence="4" id="KW-0238">DNA-binding</keyword>
<dbReference type="InterPro" id="IPR011010">
    <property type="entry name" value="DNA_brk_join_enz"/>
</dbReference>
<evidence type="ECO:0000256" key="6">
    <source>
        <dbReference type="ARBA" id="ARBA00023195"/>
    </source>
</evidence>
<evidence type="ECO:0000256" key="2">
    <source>
        <dbReference type="ARBA" id="ARBA00016082"/>
    </source>
</evidence>
<evidence type="ECO:0000256" key="3">
    <source>
        <dbReference type="ARBA" id="ARBA00022908"/>
    </source>
</evidence>
<reference evidence="9" key="2">
    <citation type="submission" date="2024-07" db="EMBL/GenBank/DDBJ databases">
        <authorList>
            <person name="Foxall R."/>
        </authorList>
    </citation>
    <scope>NUCLEOTIDE SEQUENCE</scope>
</reference>
<name>A0AB39C9S6_9VIRU</name>
<keyword evidence="5" id="KW-0233">DNA recombination</keyword>
<dbReference type="Pfam" id="PF22022">
    <property type="entry name" value="Phage_int_M"/>
    <property type="match status" value="1"/>
</dbReference>
<dbReference type="SUPFAM" id="SSF56349">
    <property type="entry name" value="DNA breaking-rejoining enzymes"/>
    <property type="match status" value="1"/>
</dbReference>
<dbReference type="PROSITE" id="PS51898">
    <property type="entry name" value="TYR_RECOMBINASE"/>
    <property type="match status" value="1"/>
</dbReference>
<keyword evidence="3" id="KW-0229">DNA integration</keyword>
<evidence type="ECO:0000259" key="8">
    <source>
        <dbReference type="PROSITE" id="PS51898"/>
    </source>
</evidence>
<accession>A0AB39C9S6</accession>
<dbReference type="GO" id="GO:0006310">
    <property type="term" value="P:DNA recombination"/>
    <property type="evidence" value="ECO:0007669"/>
    <property type="project" value="UniProtKB-KW"/>
</dbReference>
<keyword evidence="7" id="KW-1160">Virus entry into host cell</keyword>
<dbReference type="Gene3D" id="1.10.443.10">
    <property type="entry name" value="Intergrase catalytic core"/>
    <property type="match status" value="1"/>
</dbReference>
<dbReference type="GO" id="GO:0015074">
    <property type="term" value="P:DNA integration"/>
    <property type="evidence" value="ECO:0007669"/>
    <property type="project" value="UniProtKB-KW"/>
</dbReference>
<reference evidence="9" key="1">
    <citation type="journal article" date="2024" name="Genome Announc.">
        <title>Genome sequence of H905.</title>
        <authorList>
            <person name="Whistler C."/>
            <person name="Calawa J."/>
        </authorList>
    </citation>
    <scope>NUCLEOTIDE SEQUENCE</scope>
</reference>
<dbReference type="GO" id="GO:0075713">
    <property type="term" value="P:establishment of integrated proviral latency"/>
    <property type="evidence" value="ECO:0007669"/>
    <property type="project" value="UniProtKB-KW"/>
</dbReference>
<protein>
    <recommendedName>
        <fullName evidence="2">Integrase</fullName>
    </recommendedName>
</protein>
<feature type="domain" description="Tyr recombinase" evidence="8">
    <location>
        <begin position="201"/>
        <end position="377"/>
    </location>
</feature>
<dbReference type="Gene3D" id="1.10.150.130">
    <property type="match status" value="1"/>
</dbReference>
<evidence type="ECO:0000256" key="4">
    <source>
        <dbReference type="ARBA" id="ARBA00023125"/>
    </source>
</evidence>
<evidence type="ECO:0000313" key="9">
    <source>
        <dbReference type="EMBL" id="XDJ03457.1"/>
    </source>
</evidence>
<comment type="similarity">
    <text evidence="1">Belongs to the 'phage' integrase family.</text>
</comment>
<dbReference type="InterPro" id="IPR002104">
    <property type="entry name" value="Integrase_catalytic"/>
</dbReference>
<evidence type="ECO:0000256" key="1">
    <source>
        <dbReference type="ARBA" id="ARBA00008857"/>
    </source>
</evidence>
<dbReference type="CDD" id="cd00801">
    <property type="entry name" value="INT_P4_C"/>
    <property type="match status" value="1"/>
</dbReference>
<dbReference type="InterPro" id="IPR053876">
    <property type="entry name" value="Phage_int_M"/>
</dbReference>
<gene>
    <name evidence="9" type="ORF">H905_00039</name>
</gene>
<organism evidence="9">
    <name type="scientific">Aliivibrio phage vB_Alvi_H905</name>
    <dbReference type="NCBI Taxonomy" id="3234039"/>
    <lineage>
        <taxon>Viruses</taxon>
    </lineage>
</organism>
<dbReference type="GO" id="GO:0046718">
    <property type="term" value="P:symbiont entry into host cell"/>
    <property type="evidence" value="ECO:0007669"/>
    <property type="project" value="UniProtKB-KW"/>
</dbReference>
<dbReference type="GO" id="GO:0003677">
    <property type="term" value="F:DNA binding"/>
    <property type="evidence" value="ECO:0007669"/>
    <property type="project" value="UniProtKB-KW"/>
</dbReference>
<evidence type="ECO:0000256" key="5">
    <source>
        <dbReference type="ARBA" id="ARBA00023172"/>
    </source>
</evidence>
<sequence length="413" mass="47071">MKTSIITFSETNIKAEKAGKAVTLRDPAFPLRFRFHQGREKGSWYVVRSDKWYLMGYWPLMTVKAVKKVLPEKLALLALNQSANLQQSEFESVGDALQWYDARTTKDATRSKTRKATIKSAIKCHLMPHLGAFPITALTRQVLDDALIWPLQESHSLSTVKSVLAVLKQVFKQAQKLGRIELNPLAGVVFSDFITVEIKAKDGRLLSTQVSDVFMALSSCDRVTQTLIIMLLCHGTRITETLSAKWHHIDLEAGQWRLPMADTKTREWHLLPLTKQITEWLIAYRTWQNQKGYRGVFVFPGHAHAQSLSYSTARKYIKNVSHSEWSAHDCRKALKTICTDLGIDHSVSERLLNHSQSKLDKAYDQSLYKVPMREALKQYHAWLDNRGFAQLRHETETRSTRSFATAQASECAA</sequence>
<keyword evidence="6" id="KW-1179">Viral genome integration</keyword>